<proteinExistence type="predicted"/>
<feature type="non-terminal residue" evidence="1">
    <location>
        <position position="1"/>
    </location>
</feature>
<comment type="caution">
    <text evidence="1">The sequence shown here is derived from an EMBL/GenBank/DDBJ whole genome shotgun (WGS) entry which is preliminary data.</text>
</comment>
<dbReference type="EMBL" id="JAMKFB020000009">
    <property type="protein sequence ID" value="KAL0183642.1"/>
    <property type="molecule type" value="Genomic_DNA"/>
</dbReference>
<organism evidence="1 2">
    <name type="scientific">Cirrhinus mrigala</name>
    <name type="common">Mrigala</name>
    <dbReference type="NCBI Taxonomy" id="683832"/>
    <lineage>
        <taxon>Eukaryota</taxon>
        <taxon>Metazoa</taxon>
        <taxon>Chordata</taxon>
        <taxon>Craniata</taxon>
        <taxon>Vertebrata</taxon>
        <taxon>Euteleostomi</taxon>
        <taxon>Actinopterygii</taxon>
        <taxon>Neopterygii</taxon>
        <taxon>Teleostei</taxon>
        <taxon>Ostariophysi</taxon>
        <taxon>Cypriniformes</taxon>
        <taxon>Cyprinidae</taxon>
        <taxon>Labeoninae</taxon>
        <taxon>Labeonini</taxon>
        <taxon>Cirrhinus</taxon>
    </lineage>
</organism>
<sequence length="52" mass="6172">KRHKIEEKMRVLEMQKLAEVEKYLTEGIEDATQLVHLFTDTVEEEFSIYSDA</sequence>
<keyword evidence="2" id="KW-1185">Reference proteome</keyword>
<reference evidence="1 2" key="1">
    <citation type="submission" date="2024-05" db="EMBL/GenBank/DDBJ databases">
        <title>Genome sequencing and assembly of Indian major carp, Cirrhinus mrigala (Hamilton, 1822).</title>
        <authorList>
            <person name="Mohindra V."/>
            <person name="Chowdhury L.M."/>
            <person name="Lal K."/>
            <person name="Jena J.K."/>
        </authorList>
    </citation>
    <scope>NUCLEOTIDE SEQUENCE [LARGE SCALE GENOMIC DNA]</scope>
    <source>
        <strain evidence="1">CM1030</strain>
        <tissue evidence="1">Blood</tissue>
    </source>
</reference>
<name>A0ABD0QCL9_CIRMR</name>
<dbReference type="Proteomes" id="UP001529510">
    <property type="component" value="Unassembled WGS sequence"/>
</dbReference>
<evidence type="ECO:0000313" key="1">
    <source>
        <dbReference type="EMBL" id="KAL0183642.1"/>
    </source>
</evidence>
<accession>A0ABD0QCL9</accession>
<protein>
    <submittedName>
        <fullName evidence="1">Uncharacterized protein</fullName>
    </submittedName>
</protein>
<evidence type="ECO:0000313" key="2">
    <source>
        <dbReference type="Proteomes" id="UP001529510"/>
    </source>
</evidence>
<dbReference type="AlphaFoldDB" id="A0ABD0QCL9"/>
<gene>
    <name evidence="1" type="ORF">M9458_019338</name>
</gene>